<dbReference type="OrthoDB" id="2840438at2"/>
<reference evidence="9 10" key="1">
    <citation type="submission" date="2019-07" db="EMBL/GenBank/DDBJ databases">
        <authorList>
            <person name="Kim J."/>
        </authorList>
    </citation>
    <scope>NUCLEOTIDE SEQUENCE [LARGE SCALE GENOMIC DNA]</scope>
    <source>
        <strain evidence="9 10">JC52</strain>
    </source>
</reference>
<sequence>MEKISSSQLCALIVMFQIGSSPLFLLGKTAGADAWIAVFLAMVVGLVLLLLTLYIQRLEPEKELMEIFNTYFGKYLGYVFGLAYFIYFSYSSIRNLREFGDLMNTYMLPNTPLSFLIVCMLLVSGYAVWQGIEVFGRITQILAPMIVSIYILFIIIILATGLFDLHLLEPILDNGFKKVIEAAVPSIVSFPFGEMVLFLMIWKFVTPKQKLTQTTVRCFIVSGILLIVTNAILIGSLGPIAQMSLVPFIQVMSHVQIASFIERLDPFVAALLFTGGFIKLTAYYLCAAFVGKHLFKMDQRYIVVGVGVVLFIGSLLFRSYMQQIWLGFDFNVKYHFPVFQIYIPVLLLIVMLVRSRLRSSTNG</sequence>
<keyword evidence="6 8" id="KW-1133">Transmembrane helix</keyword>
<evidence type="ECO:0000256" key="2">
    <source>
        <dbReference type="ARBA" id="ARBA00007998"/>
    </source>
</evidence>
<feature type="transmembrane region" description="Helical" evidence="8">
    <location>
        <begin position="267"/>
        <end position="290"/>
    </location>
</feature>
<accession>A0A559K9S8</accession>
<organism evidence="9 10">
    <name type="scientific">Paenibacillus cremeus</name>
    <dbReference type="NCBI Taxonomy" id="2163881"/>
    <lineage>
        <taxon>Bacteria</taxon>
        <taxon>Bacillati</taxon>
        <taxon>Bacillota</taxon>
        <taxon>Bacilli</taxon>
        <taxon>Bacillales</taxon>
        <taxon>Paenibacillaceae</taxon>
        <taxon>Paenibacillus</taxon>
    </lineage>
</organism>
<dbReference type="PANTHER" id="PTHR34975">
    <property type="entry name" value="SPORE GERMINATION PROTEIN A2"/>
    <property type="match status" value="1"/>
</dbReference>
<keyword evidence="4" id="KW-0309">Germination</keyword>
<dbReference type="GO" id="GO:0009847">
    <property type="term" value="P:spore germination"/>
    <property type="evidence" value="ECO:0007669"/>
    <property type="project" value="InterPro"/>
</dbReference>
<dbReference type="GO" id="GO:0016020">
    <property type="term" value="C:membrane"/>
    <property type="evidence" value="ECO:0007669"/>
    <property type="project" value="UniProtKB-SubCell"/>
</dbReference>
<evidence type="ECO:0000313" key="9">
    <source>
        <dbReference type="EMBL" id="TVY08872.1"/>
    </source>
</evidence>
<evidence type="ECO:0000256" key="6">
    <source>
        <dbReference type="ARBA" id="ARBA00022989"/>
    </source>
</evidence>
<feature type="transmembrane region" description="Helical" evidence="8">
    <location>
        <begin position="34"/>
        <end position="55"/>
    </location>
</feature>
<feature type="transmembrane region" description="Helical" evidence="8">
    <location>
        <begin position="214"/>
        <end position="237"/>
    </location>
</feature>
<evidence type="ECO:0000256" key="4">
    <source>
        <dbReference type="ARBA" id="ARBA00022544"/>
    </source>
</evidence>
<evidence type="ECO:0000313" key="10">
    <source>
        <dbReference type="Proteomes" id="UP000317036"/>
    </source>
</evidence>
<keyword evidence="3" id="KW-0813">Transport</keyword>
<dbReference type="Pfam" id="PF03845">
    <property type="entry name" value="Spore_permease"/>
    <property type="match status" value="1"/>
</dbReference>
<evidence type="ECO:0000256" key="5">
    <source>
        <dbReference type="ARBA" id="ARBA00022692"/>
    </source>
</evidence>
<evidence type="ECO:0000256" key="3">
    <source>
        <dbReference type="ARBA" id="ARBA00022448"/>
    </source>
</evidence>
<feature type="transmembrane region" description="Helical" evidence="8">
    <location>
        <begin position="183"/>
        <end position="202"/>
    </location>
</feature>
<comment type="similarity">
    <text evidence="2">Belongs to the amino acid-polyamine-organocation (APC) superfamily. Spore germination protein (SGP) (TC 2.A.3.9) family.</text>
</comment>
<comment type="subcellular location">
    <subcellularLocation>
        <location evidence="1">Membrane</location>
        <topology evidence="1">Multi-pass membrane protein</topology>
    </subcellularLocation>
</comment>
<evidence type="ECO:0000256" key="7">
    <source>
        <dbReference type="ARBA" id="ARBA00023136"/>
    </source>
</evidence>
<dbReference type="InterPro" id="IPR004761">
    <property type="entry name" value="Spore_GerAB"/>
</dbReference>
<keyword evidence="10" id="KW-1185">Reference proteome</keyword>
<keyword evidence="7 8" id="KW-0472">Membrane</keyword>
<dbReference type="RefSeq" id="WP_144848667.1">
    <property type="nucleotide sequence ID" value="NZ_VNJI01000019.1"/>
</dbReference>
<proteinExistence type="inferred from homology"/>
<evidence type="ECO:0000256" key="1">
    <source>
        <dbReference type="ARBA" id="ARBA00004141"/>
    </source>
</evidence>
<comment type="caution">
    <text evidence="9">The sequence shown here is derived from an EMBL/GenBank/DDBJ whole genome shotgun (WGS) entry which is preliminary data.</text>
</comment>
<dbReference type="NCBIfam" id="TIGR00912">
    <property type="entry name" value="2A0309"/>
    <property type="match status" value="1"/>
</dbReference>
<feature type="transmembrane region" description="Helical" evidence="8">
    <location>
        <begin position="113"/>
        <end position="129"/>
    </location>
</feature>
<feature type="transmembrane region" description="Helical" evidence="8">
    <location>
        <begin position="9"/>
        <end position="28"/>
    </location>
</feature>
<keyword evidence="5 8" id="KW-0812">Transmembrane</keyword>
<name>A0A559K9S8_9BACL</name>
<dbReference type="EMBL" id="VNJI01000019">
    <property type="protein sequence ID" value="TVY08872.1"/>
    <property type="molecule type" value="Genomic_DNA"/>
</dbReference>
<feature type="transmembrane region" description="Helical" evidence="8">
    <location>
        <begin position="302"/>
        <end position="322"/>
    </location>
</feature>
<dbReference type="AlphaFoldDB" id="A0A559K9S8"/>
<feature type="transmembrane region" description="Helical" evidence="8">
    <location>
        <begin position="141"/>
        <end position="163"/>
    </location>
</feature>
<gene>
    <name evidence="9" type="ORF">FPZ49_16495</name>
</gene>
<feature type="transmembrane region" description="Helical" evidence="8">
    <location>
        <begin position="75"/>
        <end position="93"/>
    </location>
</feature>
<protein>
    <submittedName>
        <fullName evidence="9">GerAB/ArcD/ProY family transporter</fullName>
    </submittedName>
</protein>
<dbReference type="PANTHER" id="PTHR34975:SF2">
    <property type="entry name" value="SPORE GERMINATION PROTEIN A2"/>
    <property type="match status" value="1"/>
</dbReference>
<feature type="transmembrane region" description="Helical" evidence="8">
    <location>
        <begin position="334"/>
        <end position="353"/>
    </location>
</feature>
<dbReference type="Proteomes" id="UP000317036">
    <property type="component" value="Unassembled WGS sequence"/>
</dbReference>
<evidence type="ECO:0000256" key="8">
    <source>
        <dbReference type="SAM" id="Phobius"/>
    </source>
</evidence>